<comment type="caution">
    <text evidence="1">The sequence shown here is derived from an EMBL/GenBank/DDBJ whole genome shotgun (WGS) entry which is preliminary data.</text>
</comment>
<evidence type="ECO:0000313" key="2">
    <source>
        <dbReference type="Proteomes" id="UP000191342"/>
    </source>
</evidence>
<dbReference type="Proteomes" id="UP000191342">
    <property type="component" value="Unassembled WGS sequence"/>
</dbReference>
<proteinExistence type="predicted"/>
<dbReference type="AlphaFoldDB" id="A0A1V6SLI7"/>
<dbReference type="STRING" id="254877.A0A1V6SLI7"/>
<evidence type="ECO:0008006" key="3">
    <source>
        <dbReference type="Google" id="ProtNLM"/>
    </source>
</evidence>
<gene>
    <name evidence="1" type="ORF">PENFLA_c035G08889</name>
</gene>
<keyword evidence="2" id="KW-1185">Reference proteome</keyword>
<evidence type="ECO:0000313" key="1">
    <source>
        <dbReference type="EMBL" id="OQE14826.1"/>
    </source>
</evidence>
<dbReference type="OrthoDB" id="5421601at2759"/>
<organism evidence="1 2">
    <name type="scientific">Penicillium flavigenum</name>
    <dbReference type="NCBI Taxonomy" id="254877"/>
    <lineage>
        <taxon>Eukaryota</taxon>
        <taxon>Fungi</taxon>
        <taxon>Dikarya</taxon>
        <taxon>Ascomycota</taxon>
        <taxon>Pezizomycotina</taxon>
        <taxon>Eurotiomycetes</taxon>
        <taxon>Eurotiomycetidae</taxon>
        <taxon>Eurotiales</taxon>
        <taxon>Aspergillaceae</taxon>
        <taxon>Penicillium</taxon>
    </lineage>
</organism>
<sequence length="506" mass="56766">MPSLLGLPLELLVHIVQETIPVDFEATALSCKTLFAASTPFRAQYATRRKRFRNFTFSRKSEEKPQGAGESDSGEYWDEITQKTGIRVMTTRQLLENIALDHSVAQYIQSIDLTGSADAEEEEDEDVINSLEAEVPETLRSLVLTSPFIEAVSGDVDDWIKGIRSSMIHADVFLLTLLSQVRKVALHPRWDELDPLGTRHMWLGTNEPLWPVLKLITHRANRLEEFPDAPLSLLSAVQPSRDIGYEEKSPLTPFVPFLAINSVSEVSLRSCILKDDGYTGIAFDPMVECYSTNLRKLTLESSVAGPEELSQLLTRIPNLEIFEFSHETKWHGCGYNWNIGAFLDTVQIVCAKTLRELSVTVLDHWGNKGATLMNMTRFQKLAVLELDVDMLCGPAYDPSMRDLEWDEFESVGSPAWPRLTDMLPASIERFSLYLNTFGDDHLRCISHLIEGLSDARATRLAHLNELFLFVRMDSDSVIPDVALKELNAAKSSGFSILKLGTSTSIL</sequence>
<name>A0A1V6SLI7_9EURO</name>
<protein>
    <recommendedName>
        <fullName evidence="3">F-box domain-containing protein</fullName>
    </recommendedName>
</protein>
<reference evidence="2" key="1">
    <citation type="journal article" date="2017" name="Nat. Microbiol.">
        <title>Global analysis of biosynthetic gene clusters reveals vast potential of secondary metabolite production in Penicillium species.</title>
        <authorList>
            <person name="Nielsen J.C."/>
            <person name="Grijseels S."/>
            <person name="Prigent S."/>
            <person name="Ji B."/>
            <person name="Dainat J."/>
            <person name="Nielsen K.F."/>
            <person name="Frisvad J.C."/>
            <person name="Workman M."/>
            <person name="Nielsen J."/>
        </authorList>
    </citation>
    <scope>NUCLEOTIDE SEQUENCE [LARGE SCALE GENOMIC DNA]</scope>
    <source>
        <strain evidence="2">IBT 14082</strain>
    </source>
</reference>
<dbReference type="EMBL" id="MLQL01000035">
    <property type="protein sequence ID" value="OQE14826.1"/>
    <property type="molecule type" value="Genomic_DNA"/>
</dbReference>
<accession>A0A1V6SLI7</accession>